<dbReference type="AlphaFoldDB" id="A0A5C6RH90"/>
<dbReference type="RefSeq" id="WP_147169443.1">
    <property type="nucleotide sequence ID" value="NZ_VOOR01000072.1"/>
</dbReference>
<reference evidence="1 2" key="1">
    <citation type="submission" date="2019-08" db="EMBL/GenBank/DDBJ databases">
        <title>Genome of Phaeodactylibacter luteus.</title>
        <authorList>
            <person name="Bowman J.P."/>
        </authorList>
    </citation>
    <scope>NUCLEOTIDE SEQUENCE [LARGE SCALE GENOMIC DNA]</scope>
    <source>
        <strain evidence="1 2">KCTC 42180</strain>
    </source>
</reference>
<comment type="caution">
    <text evidence="1">The sequence shown here is derived from an EMBL/GenBank/DDBJ whole genome shotgun (WGS) entry which is preliminary data.</text>
</comment>
<protein>
    <submittedName>
        <fullName evidence="1">Uncharacterized protein</fullName>
    </submittedName>
</protein>
<gene>
    <name evidence="1" type="ORF">FRY97_20235</name>
</gene>
<evidence type="ECO:0000313" key="2">
    <source>
        <dbReference type="Proteomes" id="UP000321580"/>
    </source>
</evidence>
<keyword evidence="2" id="KW-1185">Reference proteome</keyword>
<accession>A0A5C6RH90</accession>
<name>A0A5C6RH90_9BACT</name>
<proteinExistence type="predicted"/>
<dbReference type="OrthoDB" id="1423657at2"/>
<evidence type="ECO:0000313" key="1">
    <source>
        <dbReference type="EMBL" id="TXB60629.1"/>
    </source>
</evidence>
<organism evidence="1 2">
    <name type="scientific">Phaeodactylibacter luteus</name>
    <dbReference type="NCBI Taxonomy" id="1564516"/>
    <lineage>
        <taxon>Bacteria</taxon>
        <taxon>Pseudomonadati</taxon>
        <taxon>Bacteroidota</taxon>
        <taxon>Saprospiria</taxon>
        <taxon>Saprospirales</taxon>
        <taxon>Haliscomenobacteraceae</taxon>
        <taxon>Phaeodactylibacter</taxon>
    </lineage>
</organism>
<dbReference type="EMBL" id="VOOR01000072">
    <property type="protein sequence ID" value="TXB60629.1"/>
    <property type="molecule type" value="Genomic_DNA"/>
</dbReference>
<dbReference type="Proteomes" id="UP000321580">
    <property type="component" value="Unassembled WGS sequence"/>
</dbReference>
<sequence>MRNFNFKSRDQIEDLLKDALSTTTTQELQVMIEAIKRTRDPLFLSLDELDRIFHWKLRRQYGRQQGKRSLITDENAKLITQTAWA</sequence>